<organism evidence="4 5">
    <name type="scientific">Romboutsia maritimum</name>
    <dbReference type="NCBI Taxonomy" id="2020948"/>
    <lineage>
        <taxon>Bacteria</taxon>
        <taxon>Bacillati</taxon>
        <taxon>Bacillota</taxon>
        <taxon>Clostridia</taxon>
        <taxon>Peptostreptococcales</taxon>
        <taxon>Peptostreptococcaceae</taxon>
        <taxon>Romboutsia</taxon>
    </lineage>
</organism>
<keyword evidence="1" id="KW-0328">Glycosyltransferase</keyword>
<evidence type="ECO:0000259" key="3">
    <source>
        <dbReference type="Pfam" id="PF00535"/>
    </source>
</evidence>
<name>A0A371IRS0_9FIRM</name>
<reference evidence="4 5" key="1">
    <citation type="journal article" date="2017" name="Genome Announc.">
        <title>Draft Genome Sequence of Romboutsia maritimum sp. nov. Strain CCRI-22766(T), Isolated from Coastal Estuarine Mud.</title>
        <authorList>
            <person name="Maheux A.F."/>
            <person name="Boudreau D.K."/>
            <person name="Berube E."/>
            <person name="Boissinot M."/>
            <person name="Raymond F."/>
            <person name="Brodeur S."/>
            <person name="Corbeil J."/>
            <person name="Brightwell G."/>
            <person name="Broda D."/>
            <person name="Omar R.F."/>
            <person name="Bergeron M.G."/>
        </authorList>
    </citation>
    <scope>NUCLEOTIDE SEQUENCE [LARGE SCALE GENOMIC DNA]</scope>
    <source>
        <strain evidence="4 5">CCRI-22766</strain>
    </source>
</reference>
<dbReference type="PANTHER" id="PTHR22916:SF51">
    <property type="entry name" value="GLYCOSYLTRANSFERASE EPSH-RELATED"/>
    <property type="match status" value="1"/>
</dbReference>
<dbReference type="CDD" id="cd00761">
    <property type="entry name" value="Glyco_tranf_GTA_type"/>
    <property type="match status" value="3"/>
</dbReference>
<dbReference type="InterPro" id="IPR001173">
    <property type="entry name" value="Glyco_trans_2-like"/>
</dbReference>
<dbReference type="EMBL" id="NOJZ02000017">
    <property type="protein sequence ID" value="RDY23164.1"/>
    <property type="molecule type" value="Genomic_DNA"/>
</dbReference>
<keyword evidence="5" id="KW-1185">Reference proteome</keyword>
<dbReference type="PANTHER" id="PTHR22916">
    <property type="entry name" value="GLYCOSYLTRANSFERASE"/>
    <property type="match status" value="1"/>
</dbReference>
<evidence type="ECO:0000313" key="4">
    <source>
        <dbReference type="EMBL" id="RDY23164.1"/>
    </source>
</evidence>
<feature type="domain" description="Glycosyltransferase 2-like" evidence="3">
    <location>
        <begin position="672"/>
        <end position="812"/>
    </location>
</feature>
<proteinExistence type="predicted"/>
<evidence type="ECO:0000256" key="1">
    <source>
        <dbReference type="ARBA" id="ARBA00022676"/>
    </source>
</evidence>
<dbReference type="AlphaFoldDB" id="A0A371IRS0"/>
<dbReference type="InterPro" id="IPR029044">
    <property type="entry name" value="Nucleotide-diphossugar_trans"/>
</dbReference>
<dbReference type="SUPFAM" id="SSF53448">
    <property type="entry name" value="Nucleotide-diphospho-sugar transferases"/>
    <property type="match status" value="3"/>
</dbReference>
<dbReference type="GO" id="GO:0016757">
    <property type="term" value="F:glycosyltransferase activity"/>
    <property type="evidence" value="ECO:0007669"/>
    <property type="project" value="UniProtKB-KW"/>
</dbReference>
<evidence type="ECO:0000256" key="2">
    <source>
        <dbReference type="ARBA" id="ARBA00022679"/>
    </source>
</evidence>
<dbReference type="Proteomes" id="UP000243494">
    <property type="component" value="Unassembled WGS sequence"/>
</dbReference>
<evidence type="ECO:0000313" key="5">
    <source>
        <dbReference type="Proteomes" id="UP000243494"/>
    </source>
</evidence>
<sequence length="985" mass="115426">MKIKIDKIKNYLKNINKKDKNSDENIESIFKLSIIIPVYNNGNYLKERAIKSLEESSIFKEIEIIIVDDGSDDIETINIIKNVKSKHSNVKTYFFTKGPSKSASRARNKGLELSTTNYISYLDPDDECVNDGYKKLYDEISNKDIDLVIGNDVVEYNKNFRVRNYYKKFLEINKKEQINNGRKILLDMNFVVSSIQTIIVRKNIIVENKLSMVEGAIGQDTVFFYELMINSNNVKVIDEVVNKHYMYVKGSVTNEININYFKGHLIKEISKRKKLEEYNILEDYLKMVMDSYFKKYILDKLNKVSENELNEAENIVDKIYKVYEDVWKVKNKDIKIYLKSRGVYKDMNFKLSVIVAIYNNGDYLLNRAFKSLQESSIFNELEIILVDDGSTDKTTVNIIKDIQSKYRNVKSYFFEKGGSKSASRPRNKGLELSTTDYISYLDPDDASINDCHKKLYDEIQKSKADAVIGNIVYNNDNNLRVRDYYRKFVNVNDCLEECTNCRKILLDTKFMSGGIFPFLVKKDILTKNNLCMVEGGLGEDTLFFYEIMLCLKKVKVINEGLYMYYRNVENSVTTKIGLSYFSGQLKKEKVKRVKLEQYNVLYDYLNIMFDSYFNEYILIKLKQVNEEELEEAKSIVDEIYKIYDDVWNVKYNSIKKYLKDRGIYKNLNMKLSVIVPMYNNGDYLINRSFKSLKESSIFNEIEIILVDDGSTDENTVNIIKDLESKYSNVKSYFFETGGSGSASRPRNKGIELATTNYISYLDPDDECINDSYKILYDTLIKSNVDIVVGNVIYKDEKSSKVRDYYKYFMNVNNNLDISYDCKKILLDTDFMSTGILSIIVKKNIIIENNLKMVEGGIGQDTLFSYELMLNCRSIKVINKELYLYYMNVENSITNSIGTSYFKKHLKTEIEKRKKLENYGVLKEYVDSKYDAFFQAWIFEKLKKVKVEEKEEAQSIVDEIYKIYEDVWKIRYKSLTNYFESRKNRY</sequence>
<accession>A0A371IRS0</accession>
<dbReference type="RefSeq" id="WP_095404499.1">
    <property type="nucleotide sequence ID" value="NZ_NOJZ02000017.1"/>
</dbReference>
<feature type="domain" description="Glycosyltransferase 2-like" evidence="3">
    <location>
        <begin position="33"/>
        <end position="176"/>
    </location>
</feature>
<protein>
    <submittedName>
        <fullName evidence="4">Glycosyltransferase</fullName>
    </submittedName>
</protein>
<dbReference type="Pfam" id="PF00535">
    <property type="entry name" value="Glycos_transf_2"/>
    <property type="match status" value="3"/>
</dbReference>
<comment type="caution">
    <text evidence="4">The sequence shown here is derived from an EMBL/GenBank/DDBJ whole genome shotgun (WGS) entry which is preliminary data.</text>
</comment>
<dbReference type="OrthoDB" id="1640114at2"/>
<feature type="domain" description="Glycosyltransferase 2-like" evidence="3">
    <location>
        <begin position="352"/>
        <end position="486"/>
    </location>
</feature>
<dbReference type="Gene3D" id="3.90.550.10">
    <property type="entry name" value="Spore Coat Polysaccharide Biosynthesis Protein SpsA, Chain A"/>
    <property type="match status" value="3"/>
</dbReference>
<keyword evidence="2 4" id="KW-0808">Transferase</keyword>
<gene>
    <name evidence="4" type="ORF">CHF27_009445</name>
</gene>